<protein>
    <recommendedName>
        <fullName evidence="6">Low-temperature-induced 65 kDa protein</fullName>
    </recommendedName>
</protein>
<feature type="domain" description="LTI65/LTI78 N-terminal" evidence="4">
    <location>
        <begin position="32"/>
        <end position="109"/>
    </location>
</feature>
<feature type="compositionally biased region" description="Basic and acidic residues" evidence="1">
    <location>
        <begin position="209"/>
        <end position="220"/>
    </location>
</feature>
<dbReference type="PANTHER" id="PTHR33836">
    <property type="entry name" value="LOW-TEMPERATURE-INDUCED 65 KDA PROTEIN-RELATED"/>
    <property type="match status" value="1"/>
</dbReference>
<feature type="compositionally biased region" description="Polar residues" evidence="1">
    <location>
        <begin position="284"/>
        <end position="312"/>
    </location>
</feature>
<feature type="region of interest" description="Disordered" evidence="1">
    <location>
        <begin position="1"/>
        <end position="48"/>
    </location>
</feature>
<dbReference type="InterPro" id="IPR037491">
    <property type="entry name" value="LTI78/LTI65"/>
</dbReference>
<feature type="compositionally biased region" description="Polar residues" evidence="1">
    <location>
        <begin position="196"/>
        <end position="208"/>
    </location>
</feature>
<dbReference type="InterPro" id="IPR057058">
    <property type="entry name" value="LTI65_LTI78_NYQTKV"/>
</dbReference>
<dbReference type="MetOSite" id="A0A2N9GT72"/>
<dbReference type="Pfam" id="PF23399">
    <property type="entry name" value="LTI65_PGEED"/>
    <property type="match status" value="1"/>
</dbReference>
<name>A0A2N9GT72_FAGSY</name>
<feature type="region of interest" description="Disordered" evidence="1">
    <location>
        <begin position="433"/>
        <end position="464"/>
    </location>
</feature>
<proteinExistence type="predicted"/>
<feature type="region of interest" description="Disordered" evidence="1">
    <location>
        <begin position="176"/>
        <end position="261"/>
    </location>
</feature>
<dbReference type="InterPro" id="IPR057059">
    <property type="entry name" value="LTI65/LTI78_PGEED"/>
</dbReference>
<dbReference type="EMBL" id="OIVN01002324">
    <property type="protein sequence ID" value="SPD02599.1"/>
    <property type="molecule type" value="Genomic_DNA"/>
</dbReference>
<feature type="compositionally biased region" description="Basic residues" evidence="1">
    <location>
        <begin position="1"/>
        <end position="12"/>
    </location>
</feature>
<feature type="region of interest" description="Disordered" evidence="1">
    <location>
        <begin position="278"/>
        <end position="312"/>
    </location>
</feature>
<evidence type="ECO:0000259" key="4">
    <source>
        <dbReference type="Pfam" id="PF23403"/>
    </source>
</evidence>
<feature type="region of interest" description="Disordered" evidence="1">
    <location>
        <begin position="327"/>
        <end position="346"/>
    </location>
</feature>
<dbReference type="PANTHER" id="PTHR33836:SF1">
    <property type="entry name" value="LOW-TEMPERATURE-INDUCED 65 KDA PROTEIN-RELATED"/>
    <property type="match status" value="1"/>
</dbReference>
<gene>
    <name evidence="5" type="ORF">FSB_LOCUS30481</name>
</gene>
<feature type="region of interest" description="Disordered" evidence="1">
    <location>
        <begin position="543"/>
        <end position="589"/>
    </location>
</feature>
<feature type="compositionally biased region" description="Polar residues" evidence="1">
    <location>
        <begin position="240"/>
        <end position="253"/>
    </location>
</feature>
<dbReference type="GO" id="GO:0006950">
    <property type="term" value="P:response to stress"/>
    <property type="evidence" value="ECO:0007669"/>
    <property type="project" value="TreeGrafter"/>
</dbReference>
<sequence length="589" mass="63784">MDSRTSHPHGHTYKHDIDPHNAGLHPEGEDEQHHEKSVLKKVKAKAKKIKDTLKIHGHGHNHDHDYDYRHDERHIPDDHDVYKEDDEDEEMVDDPQVHGATTLDSAAVRSAIPGHVENLGHSGINVGRSVSMKEDSLAPEEKQETKVIETIKVSVPGQEENAGQSRVNFGKTTVMGEVPHAPQNTPVSQAPGVNGTRGTDPSKTSIQGQEERSGQRRVNLERPMSLEEDPYAPKDRPEDFTSSNYQTEVTDPTGTGGEEVGITPILQSFNKMRVYDELKPKSGGTDQNLPTSTHTQFTNLPTGSHDQFSPETRTIQDTLQLPESFGTTKMEDQPYDISAKPSNQSSYTEKISSATTAIADKAVSAKNVVASKLGYGEKDDNIARSEFHETTVDDHTKSSSASPVEYGKKIAATVTEKLSPVYEKVAEAGSTVMSKVQGGGPGGTDSTTTGNIKSESTGVKGQDKGVSVKNYVLDKLRPGDEDRALSEVISEALHKRNDEPEKAVNRPMGKVTESEEVARRLGTGKGIVVDKLKGAVGSWFGLDQSQSQAPHQQSLGSSHGVEGNPNSASGDVGYNSQAAEGTRLQESSN</sequence>
<organism evidence="5">
    <name type="scientific">Fagus sylvatica</name>
    <name type="common">Beechnut</name>
    <dbReference type="NCBI Taxonomy" id="28930"/>
    <lineage>
        <taxon>Eukaryota</taxon>
        <taxon>Viridiplantae</taxon>
        <taxon>Streptophyta</taxon>
        <taxon>Embryophyta</taxon>
        <taxon>Tracheophyta</taxon>
        <taxon>Spermatophyta</taxon>
        <taxon>Magnoliopsida</taxon>
        <taxon>eudicotyledons</taxon>
        <taxon>Gunneridae</taxon>
        <taxon>Pentapetalae</taxon>
        <taxon>rosids</taxon>
        <taxon>fabids</taxon>
        <taxon>Fagales</taxon>
        <taxon>Fagaceae</taxon>
        <taxon>Fagus</taxon>
    </lineage>
</organism>
<feature type="domain" description="LTI65/LTI78 NYQTKV repeat" evidence="3">
    <location>
        <begin position="217"/>
        <end position="277"/>
    </location>
</feature>
<dbReference type="Pfam" id="PF23402">
    <property type="entry name" value="LTI65_LTI78_NYQTKV"/>
    <property type="match status" value="1"/>
</dbReference>
<feature type="domain" description="LTI65/LTI78 PGEED repeat" evidence="2">
    <location>
        <begin position="463"/>
        <end position="493"/>
    </location>
</feature>
<evidence type="ECO:0000259" key="2">
    <source>
        <dbReference type="Pfam" id="PF23399"/>
    </source>
</evidence>
<evidence type="ECO:0000256" key="1">
    <source>
        <dbReference type="SAM" id="MobiDB-lite"/>
    </source>
</evidence>
<dbReference type="GO" id="GO:0009737">
    <property type="term" value="P:response to abscisic acid"/>
    <property type="evidence" value="ECO:0007669"/>
    <property type="project" value="InterPro"/>
</dbReference>
<feature type="compositionally biased region" description="Basic and acidic residues" evidence="1">
    <location>
        <begin position="492"/>
        <end position="504"/>
    </location>
</feature>
<feature type="compositionally biased region" description="Polar residues" evidence="1">
    <location>
        <begin position="564"/>
        <end position="589"/>
    </location>
</feature>
<accession>A0A2N9GT72</accession>
<dbReference type="InterPro" id="IPR012418">
    <property type="entry name" value="CAP160"/>
</dbReference>
<evidence type="ECO:0000313" key="5">
    <source>
        <dbReference type="EMBL" id="SPD02599.1"/>
    </source>
</evidence>
<feature type="compositionally biased region" description="Basic residues" evidence="1">
    <location>
        <begin position="39"/>
        <end position="48"/>
    </location>
</feature>
<feature type="compositionally biased region" description="Polar residues" evidence="1">
    <location>
        <begin position="543"/>
        <end position="557"/>
    </location>
</feature>
<dbReference type="Pfam" id="PF07918">
    <property type="entry name" value="CAP160"/>
    <property type="match status" value="1"/>
</dbReference>
<evidence type="ECO:0000259" key="3">
    <source>
        <dbReference type="Pfam" id="PF23402"/>
    </source>
</evidence>
<dbReference type="AlphaFoldDB" id="A0A2N9GT72"/>
<reference evidence="5" key="1">
    <citation type="submission" date="2018-02" db="EMBL/GenBank/DDBJ databases">
        <authorList>
            <person name="Cohen D.B."/>
            <person name="Kent A.D."/>
        </authorList>
    </citation>
    <scope>NUCLEOTIDE SEQUENCE</scope>
</reference>
<dbReference type="InterPro" id="IPR056605">
    <property type="entry name" value="LTI65_LTI78_N"/>
</dbReference>
<evidence type="ECO:0008006" key="6">
    <source>
        <dbReference type="Google" id="ProtNLM"/>
    </source>
</evidence>
<feature type="region of interest" description="Disordered" evidence="1">
    <location>
        <begin position="491"/>
        <end position="516"/>
    </location>
</feature>
<dbReference type="Pfam" id="PF23403">
    <property type="entry name" value="LTI65_LTI78_N"/>
    <property type="match status" value="1"/>
</dbReference>